<dbReference type="RefSeq" id="WP_094277369.1">
    <property type="nucleotide sequence ID" value="NZ_JBLWZI010000002.1"/>
</dbReference>
<proteinExistence type="predicted"/>
<evidence type="ECO:0000313" key="4">
    <source>
        <dbReference type="EMBL" id="TDW61255.1"/>
    </source>
</evidence>
<protein>
    <submittedName>
        <fullName evidence="3">Uncharacterized protein</fullName>
    </submittedName>
</protein>
<dbReference type="Proteomes" id="UP000243640">
    <property type="component" value="Unassembled WGS sequence"/>
</dbReference>
<keyword evidence="6" id="KW-1185">Reference proteome</keyword>
<dbReference type="SUPFAM" id="SSF57997">
    <property type="entry name" value="Tropomyosin"/>
    <property type="match status" value="1"/>
</dbReference>
<accession>A0A235CLX2</accession>
<dbReference type="Proteomes" id="UP000295058">
    <property type="component" value="Unassembled WGS sequence"/>
</dbReference>
<dbReference type="EMBL" id="NQJF01000003">
    <property type="protein sequence ID" value="OYD25540.1"/>
    <property type="molecule type" value="Genomic_DNA"/>
</dbReference>
<feature type="compositionally biased region" description="Basic and acidic residues" evidence="2">
    <location>
        <begin position="170"/>
        <end position="196"/>
    </location>
</feature>
<dbReference type="AlphaFoldDB" id="A0A235CLX2"/>
<evidence type="ECO:0000313" key="3">
    <source>
        <dbReference type="EMBL" id="OYD25540.1"/>
    </source>
</evidence>
<evidence type="ECO:0000256" key="2">
    <source>
        <dbReference type="SAM" id="MobiDB-lite"/>
    </source>
</evidence>
<evidence type="ECO:0000256" key="1">
    <source>
        <dbReference type="SAM" id="Coils"/>
    </source>
</evidence>
<gene>
    <name evidence="3" type="ORF">B6S09_04825</name>
    <name evidence="4" type="ORF">LY04_00790</name>
</gene>
<sequence length="207" mass="23686">MSVLGQVLRSLQNEQDGSLNPEQVCLQLVQSCRHAEQHMQGLERQYEQLKAELADARLAGAGQQHQHQILEAEVLAALDNNQELAARLAQDLATLENEQAVHAGRLAHGEKRLEYYRRRWHEAERHYHDLCRQLAMANTTLCVRQTMAAIREHPEVTLVNAKQALAHIRAREQQQCHDEPEPPADHRGRHSADEILARLQQQRNARP</sequence>
<reference evidence="4 6" key="2">
    <citation type="submission" date="2019-03" db="EMBL/GenBank/DDBJ databases">
        <title>Genomic Encyclopedia of Archaeal and Bacterial Type Strains, Phase II (KMG-II): from individual species to whole genera.</title>
        <authorList>
            <person name="Goeker M."/>
        </authorList>
    </citation>
    <scope>NUCLEOTIDE SEQUENCE [LARGE SCALE GENOMIC DNA]</scope>
    <source>
        <strain evidence="4 6">DSM 15594</strain>
    </source>
</reference>
<name>A0A235CLX2_9GAMM</name>
<evidence type="ECO:0000313" key="5">
    <source>
        <dbReference type="Proteomes" id="UP000243640"/>
    </source>
</evidence>
<evidence type="ECO:0000313" key="6">
    <source>
        <dbReference type="Proteomes" id="UP000295058"/>
    </source>
</evidence>
<dbReference type="OrthoDB" id="5599987at2"/>
<reference evidence="3 5" key="1">
    <citation type="submission" date="2017-08" db="EMBL/GenBank/DDBJ databases">
        <title>Draft Genome Sequence of the Marine Bacterium Oceanimonas baumannii ATCC 700832.</title>
        <authorList>
            <person name="Mcclelland W.D."/>
            <person name="Brennan M.A."/>
            <person name="Trachtenberg A.M."/>
            <person name="Maclea K.S."/>
        </authorList>
    </citation>
    <scope>NUCLEOTIDE SEQUENCE [LARGE SCALE GENOMIC DNA]</scope>
    <source>
        <strain evidence="3 5">ATCC 700832</strain>
    </source>
</reference>
<keyword evidence="1" id="KW-0175">Coiled coil</keyword>
<feature type="coiled-coil region" evidence="1">
    <location>
        <begin position="32"/>
        <end position="98"/>
    </location>
</feature>
<feature type="region of interest" description="Disordered" evidence="2">
    <location>
        <begin position="170"/>
        <end position="207"/>
    </location>
</feature>
<dbReference type="EMBL" id="SODO01000002">
    <property type="protein sequence ID" value="TDW61255.1"/>
    <property type="molecule type" value="Genomic_DNA"/>
</dbReference>
<organism evidence="3 5">
    <name type="scientific">Oceanimonas baumannii</name>
    <dbReference type="NCBI Taxonomy" id="129578"/>
    <lineage>
        <taxon>Bacteria</taxon>
        <taxon>Pseudomonadati</taxon>
        <taxon>Pseudomonadota</taxon>
        <taxon>Gammaproteobacteria</taxon>
        <taxon>Aeromonadales</taxon>
        <taxon>Aeromonadaceae</taxon>
        <taxon>Oceanimonas</taxon>
    </lineage>
</organism>
<comment type="caution">
    <text evidence="3">The sequence shown here is derived from an EMBL/GenBank/DDBJ whole genome shotgun (WGS) entry which is preliminary data.</text>
</comment>